<name>A0ABV4N9D8_9VIBR</name>
<organism evidence="1 2">
    <name type="scientific">Vibrio gallaecicus</name>
    <dbReference type="NCBI Taxonomy" id="552386"/>
    <lineage>
        <taxon>Bacteria</taxon>
        <taxon>Pseudomonadati</taxon>
        <taxon>Pseudomonadota</taxon>
        <taxon>Gammaproteobacteria</taxon>
        <taxon>Vibrionales</taxon>
        <taxon>Vibrionaceae</taxon>
        <taxon>Vibrio</taxon>
    </lineage>
</organism>
<protein>
    <submittedName>
        <fullName evidence="1">Uncharacterized protein</fullName>
    </submittedName>
</protein>
<dbReference type="Proteomes" id="UP001570417">
    <property type="component" value="Unassembled WGS sequence"/>
</dbReference>
<sequence>MKKGASVGISTSFILFMILGSKLNWFGSSNAESFPKLPDEPSFVVSTKFDGEWAGRRINTTGNNMCERTTITGSIVDGKASLRLTYNGTSLQGWVSEDNELVLYANHRQWDYRFSALGHTNRFQGEWYLTNGPCRGSWFIERQ</sequence>
<reference evidence="1 2" key="1">
    <citation type="journal article" date="2024" name="ISME J.">
        <title>Tailless and filamentous prophages are predominant in marine Vibrio.</title>
        <authorList>
            <person name="Steensen K."/>
            <person name="Seneca J."/>
            <person name="Bartlau N."/>
            <person name="Yu X.A."/>
            <person name="Hussain F.A."/>
            <person name="Polz M.F."/>
        </authorList>
    </citation>
    <scope>NUCLEOTIDE SEQUENCE [LARGE SCALE GENOMIC DNA]</scope>
    <source>
        <strain evidence="1 2">10N.222.51.A1</strain>
    </source>
</reference>
<evidence type="ECO:0000313" key="1">
    <source>
        <dbReference type="EMBL" id="MFA0567888.1"/>
    </source>
</evidence>
<proteinExistence type="predicted"/>
<gene>
    <name evidence="1" type="ORF">AB4566_06340</name>
</gene>
<accession>A0ABV4N9D8</accession>
<dbReference type="RefSeq" id="WP_137372126.1">
    <property type="nucleotide sequence ID" value="NZ_AP025491.1"/>
</dbReference>
<evidence type="ECO:0000313" key="2">
    <source>
        <dbReference type="Proteomes" id="UP001570417"/>
    </source>
</evidence>
<dbReference type="EMBL" id="JBFRUW010000016">
    <property type="protein sequence ID" value="MFA0567888.1"/>
    <property type="molecule type" value="Genomic_DNA"/>
</dbReference>
<keyword evidence="2" id="KW-1185">Reference proteome</keyword>
<comment type="caution">
    <text evidence="1">The sequence shown here is derived from an EMBL/GenBank/DDBJ whole genome shotgun (WGS) entry which is preliminary data.</text>
</comment>